<feature type="region of interest" description="Disordered" evidence="1">
    <location>
        <begin position="1"/>
        <end position="57"/>
    </location>
</feature>
<protein>
    <submittedName>
        <fullName evidence="3">Uncharacterized protein</fullName>
    </submittedName>
</protein>
<feature type="region of interest" description="Disordered" evidence="1">
    <location>
        <begin position="127"/>
        <end position="146"/>
    </location>
</feature>
<feature type="transmembrane region" description="Helical" evidence="2">
    <location>
        <begin position="65"/>
        <end position="86"/>
    </location>
</feature>
<evidence type="ECO:0000313" key="3">
    <source>
        <dbReference type="EMBL" id="EJK49670.1"/>
    </source>
</evidence>
<accession>K0R9B4</accession>
<name>K0R9B4_THAOC</name>
<dbReference type="Proteomes" id="UP000266841">
    <property type="component" value="Unassembled WGS sequence"/>
</dbReference>
<keyword evidence="2" id="KW-0472">Membrane</keyword>
<feature type="compositionally biased region" description="Acidic residues" evidence="1">
    <location>
        <begin position="33"/>
        <end position="44"/>
    </location>
</feature>
<evidence type="ECO:0000256" key="2">
    <source>
        <dbReference type="SAM" id="Phobius"/>
    </source>
</evidence>
<gene>
    <name evidence="3" type="ORF">THAOC_31428</name>
</gene>
<organism evidence="3 4">
    <name type="scientific">Thalassiosira oceanica</name>
    <name type="common">Marine diatom</name>
    <dbReference type="NCBI Taxonomy" id="159749"/>
    <lineage>
        <taxon>Eukaryota</taxon>
        <taxon>Sar</taxon>
        <taxon>Stramenopiles</taxon>
        <taxon>Ochrophyta</taxon>
        <taxon>Bacillariophyta</taxon>
        <taxon>Coscinodiscophyceae</taxon>
        <taxon>Thalassiosirophycidae</taxon>
        <taxon>Thalassiosirales</taxon>
        <taxon>Thalassiosiraceae</taxon>
        <taxon>Thalassiosira</taxon>
    </lineage>
</organism>
<dbReference type="AlphaFoldDB" id="K0R9B4"/>
<comment type="caution">
    <text evidence="3">The sequence shown here is derived from an EMBL/GenBank/DDBJ whole genome shotgun (WGS) entry which is preliminary data.</text>
</comment>
<evidence type="ECO:0000256" key="1">
    <source>
        <dbReference type="SAM" id="MobiDB-lite"/>
    </source>
</evidence>
<dbReference type="EMBL" id="AGNL01044538">
    <property type="protein sequence ID" value="EJK49670.1"/>
    <property type="molecule type" value="Genomic_DNA"/>
</dbReference>
<feature type="compositionally biased region" description="Pro residues" evidence="1">
    <location>
        <begin position="130"/>
        <end position="142"/>
    </location>
</feature>
<proteinExistence type="predicted"/>
<sequence length="231" mass="24340">MFPFSRSQEKKSGGNDPDLENVEGEENGSTVEEGAEAVEEDPNNADDGIFVTETGRKRRTSVAKVLTYAAIGLAIAGTAFGTGYGVNVAVQRSRVSPSTIGVEEQLPQVETSWPTYAPTTAVEEAVVTPTPSPEPTPGPTPEPTEAIAEEEATEPAGLEGEDMSMPQIEEEGLATLDELFLDMSMRDKGVELSMDYGANGHNGNGGKSGKMKKSKKGTIAPMPPTTTKAHP</sequence>
<keyword evidence="4" id="KW-1185">Reference proteome</keyword>
<evidence type="ECO:0000313" key="4">
    <source>
        <dbReference type="Proteomes" id="UP000266841"/>
    </source>
</evidence>
<keyword evidence="2" id="KW-1133">Transmembrane helix</keyword>
<feature type="region of interest" description="Disordered" evidence="1">
    <location>
        <begin position="195"/>
        <end position="231"/>
    </location>
</feature>
<keyword evidence="2" id="KW-0812">Transmembrane</keyword>
<feature type="compositionally biased region" description="Acidic residues" evidence="1">
    <location>
        <begin position="17"/>
        <end position="26"/>
    </location>
</feature>
<reference evidence="3 4" key="1">
    <citation type="journal article" date="2012" name="Genome Biol.">
        <title>Genome and low-iron response of an oceanic diatom adapted to chronic iron limitation.</title>
        <authorList>
            <person name="Lommer M."/>
            <person name="Specht M."/>
            <person name="Roy A.S."/>
            <person name="Kraemer L."/>
            <person name="Andreson R."/>
            <person name="Gutowska M.A."/>
            <person name="Wolf J."/>
            <person name="Bergner S.V."/>
            <person name="Schilhabel M.B."/>
            <person name="Klostermeier U.C."/>
            <person name="Beiko R.G."/>
            <person name="Rosenstiel P."/>
            <person name="Hippler M."/>
            <person name="Laroche J."/>
        </authorList>
    </citation>
    <scope>NUCLEOTIDE SEQUENCE [LARGE SCALE GENOMIC DNA]</scope>
    <source>
        <strain evidence="3 4">CCMP1005</strain>
    </source>
</reference>